<dbReference type="AlphaFoldDB" id="A0A0C9SV98"/>
<dbReference type="GO" id="GO:0046983">
    <property type="term" value="F:protein dimerization activity"/>
    <property type="evidence" value="ECO:0007669"/>
    <property type="project" value="InterPro"/>
</dbReference>
<dbReference type="SUPFAM" id="SSF53098">
    <property type="entry name" value="Ribonuclease H-like"/>
    <property type="match status" value="1"/>
</dbReference>
<evidence type="ECO:0000313" key="3">
    <source>
        <dbReference type="Proteomes" id="UP000053647"/>
    </source>
</evidence>
<protein>
    <recommendedName>
        <fullName evidence="1">HAT C-terminal dimerisation domain-containing protein</fullName>
    </recommendedName>
</protein>
<feature type="non-terminal residue" evidence="2">
    <location>
        <position position="1"/>
    </location>
</feature>
<evidence type="ECO:0000313" key="2">
    <source>
        <dbReference type="EMBL" id="KIJ06510.1"/>
    </source>
</evidence>
<evidence type="ECO:0000259" key="1">
    <source>
        <dbReference type="Pfam" id="PF05699"/>
    </source>
</evidence>
<organism evidence="2 3">
    <name type="scientific">Paxillus involutus ATCC 200175</name>
    <dbReference type="NCBI Taxonomy" id="664439"/>
    <lineage>
        <taxon>Eukaryota</taxon>
        <taxon>Fungi</taxon>
        <taxon>Dikarya</taxon>
        <taxon>Basidiomycota</taxon>
        <taxon>Agaricomycotina</taxon>
        <taxon>Agaricomycetes</taxon>
        <taxon>Agaricomycetidae</taxon>
        <taxon>Boletales</taxon>
        <taxon>Paxilineae</taxon>
        <taxon>Paxillaceae</taxon>
        <taxon>Paxillus</taxon>
    </lineage>
</organism>
<dbReference type="PANTHER" id="PTHR23272">
    <property type="entry name" value="BED FINGER-RELATED"/>
    <property type="match status" value="1"/>
</dbReference>
<dbReference type="PANTHER" id="PTHR23272:SF161">
    <property type="entry name" value="ZINC FINGER BED DOMAIN-CONTAINING PROTEIN RICESLEEPER 1-LIKE"/>
    <property type="match status" value="1"/>
</dbReference>
<dbReference type="Proteomes" id="UP000053647">
    <property type="component" value="Unassembled WGS sequence"/>
</dbReference>
<sequence>HSTQYPILSHMARDYLAIQGSTTPSERSFSQGGLTVTLLCNSLHPDTVEALQLLKDSYSSGDLTAAAEALHWEPKSWTTNVD</sequence>
<proteinExistence type="predicted"/>
<feature type="domain" description="HAT C-terminal dimerisation" evidence="1">
    <location>
        <begin position="1"/>
        <end position="56"/>
    </location>
</feature>
<gene>
    <name evidence="2" type="ORF">PAXINDRAFT_91882</name>
</gene>
<dbReference type="InterPro" id="IPR012337">
    <property type="entry name" value="RNaseH-like_sf"/>
</dbReference>
<reference evidence="3" key="2">
    <citation type="submission" date="2015-01" db="EMBL/GenBank/DDBJ databases">
        <title>Evolutionary Origins and Diversification of the Mycorrhizal Mutualists.</title>
        <authorList>
            <consortium name="DOE Joint Genome Institute"/>
            <consortium name="Mycorrhizal Genomics Consortium"/>
            <person name="Kohler A."/>
            <person name="Kuo A."/>
            <person name="Nagy L.G."/>
            <person name="Floudas D."/>
            <person name="Copeland A."/>
            <person name="Barry K.W."/>
            <person name="Cichocki N."/>
            <person name="Veneault-Fourrey C."/>
            <person name="LaButti K."/>
            <person name="Lindquist E.A."/>
            <person name="Lipzen A."/>
            <person name="Lundell T."/>
            <person name="Morin E."/>
            <person name="Murat C."/>
            <person name="Riley R."/>
            <person name="Ohm R."/>
            <person name="Sun H."/>
            <person name="Tunlid A."/>
            <person name="Henrissat B."/>
            <person name="Grigoriev I.V."/>
            <person name="Hibbett D.S."/>
            <person name="Martin F."/>
        </authorList>
    </citation>
    <scope>NUCLEOTIDE SEQUENCE [LARGE SCALE GENOMIC DNA]</scope>
    <source>
        <strain evidence="3">ATCC 200175</strain>
    </source>
</reference>
<keyword evidence="3" id="KW-1185">Reference proteome</keyword>
<dbReference type="HOGENOM" id="CLU_009123_15_2_1"/>
<dbReference type="Pfam" id="PF05699">
    <property type="entry name" value="Dimer_Tnp_hAT"/>
    <property type="match status" value="1"/>
</dbReference>
<dbReference type="EMBL" id="KN820292">
    <property type="protein sequence ID" value="KIJ06510.1"/>
    <property type="molecule type" value="Genomic_DNA"/>
</dbReference>
<dbReference type="InterPro" id="IPR008906">
    <property type="entry name" value="HATC_C_dom"/>
</dbReference>
<dbReference type="OrthoDB" id="3241084at2759"/>
<name>A0A0C9SV98_PAXIN</name>
<accession>A0A0C9SV98</accession>
<reference evidence="2 3" key="1">
    <citation type="submission" date="2014-06" db="EMBL/GenBank/DDBJ databases">
        <authorList>
            <consortium name="DOE Joint Genome Institute"/>
            <person name="Kuo A."/>
            <person name="Kohler A."/>
            <person name="Nagy L.G."/>
            <person name="Floudas D."/>
            <person name="Copeland A."/>
            <person name="Barry K.W."/>
            <person name="Cichocki N."/>
            <person name="Veneault-Fourrey C."/>
            <person name="LaButti K."/>
            <person name="Lindquist E.A."/>
            <person name="Lipzen A."/>
            <person name="Lundell T."/>
            <person name="Morin E."/>
            <person name="Murat C."/>
            <person name="Sun H."/>
            <person name="Tunlid A."/>
            <person name="Henrissat B."/>
            <person name="Grigoriev I.V."/>
            <person name="Hibbett D.S."/>
            <person name="Martin F."/>
            <person name="Nordberg H.P."/>
            <person name="Cantor M.N."/>
            <person name="Hua S.X."/>
        </authorList>
    </citation>
    <scope>NUCLEOTIDE SEQUENCE [LARGE SCALE GENOMIC DNA]</scope>
    <source>
        <strain evidence="2 3">ATCC 200175</strain>
    </source>
</reference>